<dbReference type="PROSITE" id="PS00639">
    <property type="entry name" value="THIOL_PROTEASE_HIS"/>
    <property type="match status" value="1"/>
</dbReference>
<evidence type="ECO:0000256" key="1">
    <source>
        <dbReference type="ARBA" id="ARBA00008455"/>
    </source>
</evidence>
<protein>
    <submittedName>
        <fullName evidence="8">Uncharacterized protein</fullName>
    </submittedName>
</protein>
<comment type="similarity">
    <text evidence="1">Belongs to the peptidase C1 family.</text>
</comment>
<dbReference type="SMART" id="SM00645">
    <property type="entry name" value="Pept_C1"/>
    <property type="match status" value="1"/>
</dbReference>
<dbReference type="InterPro" id="IPR038765">
    <property type="entry name" value="Papain-like_cys_pep_sf"/>
</dbReference>
<evidence type="ECO:0000259" key="6">
    <source>
        <dbReference type="SMART" id="SM00645"/>
    </source>
</evidence>
<accession>A0AAN9EE71</accession>
<dbReference type="InterPro" id="IPR025660">
    <property type="entry name" value="Pept_his_AS"/>
</dbReference>
<dbReference type="InterPro" id="IPR013201">
    <property type="entry name" value="Prot_inhib_I29"/>
</dbReference>
<name>A0AAN9EE71_CROPI</name>
<evidence type="ECO:0000256" key="2">
    <source>
        <dbReference type="ARBA" id="ARBA00022670"/>
    </source>
</evidence>
<dbReference type="PANTHER" id="PTHR12411">
    <property type="entry name" value="CYSTEINE PROTEASE FAMILY C1-RELATED"/>
    <property type="match status" value="1"/>
</dbReference>
<dbReference type="Pfam" id="PF00112">
    <property type="entry name" value="Peptidase_C1"/>
    <property type="match status" value="1"/>
</dbReference>
<dbReference type="InterPro" id="IPR013128">
    <property type="entry name" value="Peptidase_C1A"/>
</dbReference>
<feature type="signal peptide" evidence="5">
    <location>
        <begin position="1"/>
        <end position="18"/>
    </location>
</feature>
<dbReference type="GO" id="GO:0006508">
    <property type="term" value="P:proteolysis"/>
    <property type="evidence" value="ECO:0007669"/>
    <property type="project" value="UniProtKB-KW"/>
</dbReference>
<feature type="chain" id="PRO_5043036753" evidence="5">
    <location>
        <begin position="19"/>
        <end position="268"/>
    </location>
</feature>
<sequence>MLFLLCFFFTTFICLSLSFSIPYQYSILGHNLDKHPSQEEASQLFQLWKKENGRVYKDLEEMTKKFDIFVSNLNYIIESNANRRSPSGSLLALNKFVDWSPEEFKKTYLHDLNILTDSGMKFNDLNCLAPSSINWTAKGVVTAVPNSGTIDGYGNIELSDNALLCATAKQPISVYMLERNRLPTLPLHDNCPKNSSGTTHCVLIVGYDQKDGVDNWIVKNSWGKDWGIDGYIWIKRNTGLPYGVCAINAWAINPIKNMHAFNILEATL</sequence>
<dbReference type="SUPFAM" id="SSF54001">
    <property type="entry name" value="Cysteine proteinases"/>
    <property type="match status" value="1"/>
</dbReference>
<dbReference type="InterPro" id="IPR000668">
    <property type="entry name" value="Peptidase_C1A_C"/>
</dbReference>
<evidence type="ECO:0000313" key="8">
    <source>
        <dbReference type="EMBL" id="KAK7255334.1"/>
    </source>
</evidence>
<evidence type="ECO:0000313" key="9">
    <source>
        <dbReference type="Proteomes" id="UP001372338"/>
    </source>
</evidence>
<dbReference type="SMART" id="SM00848">
    <property type="entry name" value="Inhibitor_I29"/>
    <property type="match status" value="1"/>
</dbReference>
<organism evidence="8 9">
    <name type="scientific">Crotalaria pallida</name>
    <name type="common">Smooth rattlebox</name>
    <name type="synonym">Crotalaria striata</name>
    <dbReference type="NCBI Taxonomy" id="3830"/>
    <lineage>
        <taxon>Eukaryota</taxon>
        <taxon>Viridiplantae</taxon>
        <taxon>Streptophyta</taxon>
        <taxon>Embryophyta</taxon>
        <taxon>Tracheophyta</taxon>
        <taxon>Spermatophyta</taxon>
        <taxon>Magnoliopsida</taxon>
        <taxon>eudicotyledons</taxon>
        <taxon>Gunneridae</taxon>
        <taxon>Pentapetalae</taxon>
        <taxon>rosids</taxon>
        <taxon>fabids</taxon>
        <taxon>Fabales</taxon>
        <taxon>Fabaceae</taxon>
        <taxon>Papilionoideae</taxon>
        <taxon>50 kb inversion clade</taxon>
        <taxon>genistoids sensu lato</taxon>
        <taxon>core genistoids</taxon>
        <taxon>Crotalarieae</taxon>
        <taxon>Crotalaria</taxon>
    </lineage>
</organism>
<evidence type="ECO:0000256" key="5">
    <source>
        <dbReference type="SAM" id="SignalP"/>
    </source>
</evidence>
<evidence type="ECO:0000256" key="4">
    <source>
        <dbReference type="ARBA" id="ARBA00022807"/>
    </source>
</evidence>
<reference evidence="8 9" key="1">
    <citation type="submission" date="2024-01" db="EMBL/GenBank/DDBJ databases">
        <title>The genomes of 5 underutilized Papilionoideae crops provide insights into root nodulation and disease resistanc.</title>
        <authorList>
            <person name="Yuan L."/>
        </authorList>
    </citation>
    <scope>NUCLEOTIDE SEQUENCE [LARGE SCALE GENOMIC DNA]</scope>
    <source>
        <strain evidence="8">ZHUSHIDOU_FW_LH</strain>
        <tissue evidence="8">Leaf</tissue>
    </source>
</reference>
<dbReference type="Gene3D" id="3.90.70.10">
    <property type="entry name" value="Cysteine proteinases"/>
    <property type="match status" value="1"/>
</dbReference>
<feature type="domain" description="Cathepsin propeptide inhibitor" evidence="7">
    <location>
        <begin position="45"/>
        <end position="104"/>
    </location>
</feature>
<dbReference type="Gene3D" id="1.10.287.2250">
    <property type="match status" value="1"/>
</dbReference>
<evidence type="ECO:0000256" key="3">
    <source>
        <dbReference type="ARBA" id="ARBA00022801"/>
    </source>
</evidence>
<feature type="domain" description="Peptidase C1A papain C-terminal" evidence="6">
    <location>
        <begin position="93"/>
        <end position="255"/>
    </location>
</feature>
<dbReference type="GO" id="GO:0008234">
    <property type="term" value="F:cysteine-type peptidase activity"/>
    <property type="evidence" value="ECO:0007669"/>
    <property type="project" value="UniProtKB-KW"/>
</dbReference>
<keyword evidence="9" id="KW-1185">Reference proteome</keyword>
<evidence type="ECO:0000259" key="7">
    <source>
        <dbReference type="SMART" id="SM00848"/>
    </source>
</evidence>
<keyword evidence="3" id="KW-0378">Hydrolase</keyword>
<dbReference type="EMBL" id="JAYWIO010000006">
    <property type="protein sequence ID" value="KAK7255334.1"/>
    <property type="molecule type" value="Genomic_DNA"/>
</dbReference>
<comment type="caution">
    <text evidence="8">The sequence shown here is derived from an EMBL/GenBank/DDBJ whole genome shotgun (WGS) entry which is preliminary data.</text>
</comment>
<proteinExistence type="inferred from homology"/>
<dbReference type="AlphaFoldDB" id="A0AAN9EE71"/>
<keyword evidence="2" id="KW-0645">Protease</keyword>
<dbReference type="Pfam" id="PF08246">
    <property type="entry name" value="Inhibitor_I29"/>
    <property type="match status" value="1"/>
</dbReference>
<keyword evidence="4" id="KW-0788">Thiol protease</keyword>
<keyword evidence="5" id="KW-0732">Signal</keyword>
<dbReference type="Proteomes" id="UP001372338">
    <property type="component" value="Unassembled WGS sequence"/>
</dbReference>
<gene>
    <name evidence="8" type="ORF">RIF29_28741</name>
</gene>